<organism evidence="10 11">
    <name type="scientific">Solibacillus merdavium</name>
    <dbReference type="NCBI Taxonomy" id="2762218"/>
    <lineage>
        <taxon>Bacteria</taxon>
        <taxon>Bacillati</taxon>
        <taxon>Bacillota</taxon>
        <taxon>Bacilli</taxon>
        <taxon>Bacillales</taxon>
        <taxon>Caryophanaceae</taxon>
        <taxon>Solibacillus</taxon>
    </lineage>
</organism>
<gene>
    <name evidence="8" type="primary">ydiU</name>
    <name evidence="8" type="synonym">selO</name>
    <name evidence="10" type="ORF">H9632_03615</name>
</gene>
<evidence type="ECO:0000256" key="6">
    <source>
        <dbReference type="ARBA" id="ARBA00022840"/>
    </source>
</evidence>
<evidence type="ECO:0000256" key="5">
    <source>
        <dbReference type="ARBA" id="ARBA00022741"/>
    </source>
</evidence>
<dbReference type="RefSeq" id="WP_191702752.1">
    <property type="nucleotide sequence ID" value="NZ_JACSPW010000002.1"/>
</dbReference>
<feature type="binding site" evidence="8">
    <location>
        <position position="114"/>
    </location>
    <ligand>
        <name>ATP</name>
        <dbReference type="ChEBI" id="CHEBI:30616"/>
    </ligand>
</feature>
<evidence type="ECO:0000256" key="2">
    <source>
        <dbReference type="ARBA" id="ARBA00022679"/>
    </source>
</evidence>
<feature type="binding site" evidence="8">
    <location>
        <position position="263"/>
    </location>
    <ligand>
        <name>ATP</name>
        <dbReference type="ChEBI" id="CHEBI:30616"/>
    </ligand>
</feature>
<comment type="catalytic activity">
    <reaction evidence="8">
        <text>L-threonyl-[protein] + ATP = 3-O-(5'-adenylyl)-L-threonyl-[protein] + diphosphate</text>
        <dbReference type="Rhea" id="RHEA:54292"/>
        <dbReference type="Rhea" id="RHEA-COMP:11060"/>
        <dbReference type="Rhea" id="RHEA-COMP:13847"/>
        <dbReference type="ChEBI" id="CHEBI:30013"/>
        <dbReference type="ChEBI" id="CHEBI:30616"/>
        <dbReference type="ChEBI" id="CHEBI:33019"/>
        <dbReference type="ChEBI" id="CHEBI:138113"/>
        <dbReference type="EC" id="2.7.7.108"/>
    </reaction>
</comment>
<keyword evidence="8" id="KW-0464">Manganese</keyword>
<keyword evidence="11" id="KW-1185">Reference proteome</keyword>
<dbReference type="EC" id="2.7.7.-" evidence="8"/>
<keyword evidence="6 8" id="KW-0067">ATP-binding</keyword>
<feature type="binding site" evidence="8">
    <location>
        <position position="94"/>
    </location>
    <ligand>
        <name>ATP</name>
        <dbReference type="ChEBI" id="CHEBI:30616"/>
    </ligand>
</feature>
<dbReference type="EC" id="2.7.7.108" evidence="8"/>
<feature type="region of interest" description="Disordered" evidence="9">
    <location>
        <begin position="468"/>
        <end position="487"/>
    </location>
</feature>
<keyword evidence="7 8" id="KW-0460">Magnesium</keyword>
<evidence type="ECO:0000256" key="1">
    <source>
        <dbReference type="ARBA" id="ARBA00009747"/>
    </source>
</evidence>
<reference evidence="10 11" key="1">
    <citation type="submission" date="2020-08" db="EMBL/GenBank/DDBJ databases">
        <title>A Genomic Blueprint of the Chicken Gut Microbiome.</title>
        <authorList>
            <person name="Gilroy R."/>
            <person name="Ravi A."/>
            <person name="Getino M."/>
            <person name="Pursley I."/>
            <person name="Horton D.L."/>
            <person name="Alikhan N.-F."/>
            <person name="Baker D."/>
            <person name="Gharbi K."/>
            <person name="Hall N."/>
            <person name="Watson M."/>
            <person name="Adriaenssens E.M."/>
            <person name="Foster-Nyarko E."/>
            <person name="Jarju S."/>
            <person name="Secka A."/>
            <person name="Antonio M."/>
            <person name="Oren A."/>
            <person name="Chaudhuri R."/>
            <person name="La Ragione R.M."/>
            <person name="Hildebrand F."/>
            <person name="Pallen M.J."/>
        </authorList>
    </citation>
    <scope>NUCLEOTIDE SEQUENCE [LARGE SCALE GENOMIC DNA]</scope>
    <source>
        <strain evidence="10 11">Sa1YVA6</strain>
    </source>
</reference>
<accession>A0ABR8XJM9</accession>
<dbReference type="InterPro" id="IPR003846">
    <property type="entry name" value="SelO"/>
</dbReference>
<protein>
    <recommendedName>
        <fullName evidence="8">Protein nucleotidyltransferase YdiU</fullName>
        <ecNumber evidence="8">2.7.7.-</ecNumber>
    </recommendedName>
    <alternativeName>
        <fullName evidence="8">Protein adenylyltransferase YdiU</fullName>
        <ecNumber evidence="8">2.7.7.108</ecNumber>
    </alternativeName>
    <alternativeName>
        <fullName evidence="8">Protein uridylyltransferase YdiU</fullName>
        <ecNumber evidence="8">2.7.7.-</ecNumber>
    </alternativeName>
</protein>
<feature type="binding site" evidence="8">
    <location>
        <position position="254"/>
    </location>
    <ligand>
        <name>Mg(2+)</name>
        <dbReference type="ChEBI" id="CHEBI:18420"/>
    </ligand>
</feature>
<name>A0ABR8XJM9_9BACL</name>
<sequence>MTEKEDNFGFRFDNSYMDLPQMFYTEIAANKVTAPAIVIFNRTLADRLDLDANELKEQGAAILAGHEMPSGAAQIAQAYAGHQFGHFNMLGDGRALLIGEHITKDGERYDIQLKGSGRTPYSRGGDGRAALGPMLREFIISEAMHALSIPTTRSLAIAATGDVIYREKALDGAVLTRIAASHLRVGTFQYAAQFGERSDVKALADYAIDRHYPEIRKADNPYIALLETVLEKQAALIAKWQSVGFIHGVMNTDNMTISGETIDYGPCAFMDTYNTSTVFSSIDTQGRYAYGNQPAIASWNLTRFAESLLPIIHENEEEAVRLAQGILEKFPSVYKAHYYSEMREKLGLLYPGDQDEQLINELLQLMEYNDADYTNTFRSLAEGERPNNKLFQSEQFKQWEKAWFERIEQQDMTKEETLQVMKSVNPAVIPRNHLVEQAIEEFVAGKPSMFAEMLQVLSNPYDTNEQLSKYTQPPTDEEPPFVSYCGT</sequence>
<dbReference type="NCBIfam" id="NF000658">
    <property type="entry name" value="PRK00029.1"/>
    <property type="match status" value="1"/>
</dbReference>
<comment type="cofactor">
    <cofactor evidence="8">
        <name>Mg(2+)</name>
        <dbReference type="ChEBI" id="CHEBI:18420"/>
    </cofactor>
    <cofactor evidence="8">
        <name>Mn(2+)</name>
        <dbReference type="ChEBI" id="CHEBI:29035"/>
    </cofactor>
</comment>
<feature type="active site" description="Proton acceptor" evidence="8">
    <location>
        <position position="253"/>
    </location>
</feature>
<comment type="catalytic activity">
    <reaction evidence="8">
        <text>L-seryl-[protein] + ATP = 3-O-(5'-adenylyl)-L-seryl-[protein] + diphosphate</text>
        <dbReference type="Rhea" id="RHEA:58120"/>
        <dbReference type="Rhea" id="RHEA-COMP:9863"/>
        <dbReference type="Rhea" id="RHEA-COMP:15073"/>
        <dbReference type="ChEBI" id="CHEBI:29999"/>
        <dbReference type="ChEBI" id="CHEBI:30616"/>
        <dbReference type="ChEBI" id="CHEBI:33019"/>
        <dbReference type="ChEBI" id="CHEBI:142516"/>
        <dbReference type="EC" id="2.7.7.108"/>
    </reaction>
</comment>
<keyword evidence="5 8" id="KW-0547">Nucleotide-binding</keyword>
<evidence type="ECO:0000256" key="9">
    <source>
        <dbReference type="SAM" id="MobiDB-lite"/>
    </source>
</evidence>
<keyword evidence="2 8" id="KW-0808">Transferase</keyword>
<evidence type="ECO:0000313" key="11">
    <source>
        <dbReference type="Proteomes" id="UP000600565"/>
    </source>
</evidence>
<feature type="binding site" evidence="8">
    <location>
        <position position="93"/>
    </location>
    <ligand>
        <name>ATP</name>
        <dbReference type="ChEBI" id="CHEBI:30616"/>
    </ligand>
</feature>
<comment type="similarity">
    <text evidence="1 8">Belongs to the SELO family.</text>
</comment>
<dbReference type="HAMAP" id="MF_00692">
    <property type="entry name" value="SelO"/>
    <property type="match status" value="1"/>
</dbReference>
<feature type="binding site" evidence="8">
    <location>
        <position position="91"/>
    </location>
    <ligand>
        <name>ATP</name>
        <dbReference type="ChEBI" id="CHEBI:30616"/>
    </ligand>
</feature>
<dbReference type="EMBL" id="JACSPW010000002">
    <property type="protein sequence ID" value="MBD8032144.1"/>
    <property type="molecule type" value="Genomic_DNA"/>
</dbReference>
<comment type="function">
    <text evidence="8">Nucleotidyltransferase involved in the post-translational modification of proteins. It can catalyze the addition of adenosine monophosphate (AMP) or uridine monophosphate (UMP) to a protein, resulting in modifications known as AMPylation and UMPylation.</text>
</comment>
<comment type="catalytic activity">
    <reaction evidence="8">
        <text>L-histidyl-[protein] + UTP = N(tele)-(5'-uridylyl)-L-histidyl-[protein] + diphosphate</text>
        <dbReference type="Rhea" id="RHEA:83891"/>
        <dbReference type="Rhea" id="RHEA-COMP:9745"/>
        <dbReference type="Rhea" id="RHEA-COMP:20239"/>
        <dbReference type="ChEBI" id="CHEBI:29979"/>
        <dbReference type="ChEBI" id="CHEBI:33019"/>
        <dbReference type="ChEBI" id="CHEBI:46398"/>
        <dbReference type="ChEBI" id="CHEBI:233474"/>
    </reaction>
</comment>
<evidence type="ECO:0000256" key="8">
    <source>
        <dbReference type="HAMAP-Rule" id="MF_00692"/>
    </source>
</evidence>
<evidence type="ECO:0000313" key="10">
    <source>
        <dbReference type="EMBL" id="MBD8032144.1"/>
    </source>
</evidence>
<comment type="caution">
    <text evidence="10">The sequence shown here is derived from an EMBL/GenBank/DDBJ whole genome shotgun (WGS) entry which is preliminary data.</text>
</comment>
<comment type="catalytic activity">
    <reaction evidence="8">
        <text>L-tyrosyl-[protein] + ATP = O-(5'-adenylyl)-L-tyrosyl-[protein] + diphosphate</text>
        <dbReference type="Rhea" id="RHEA:54288"/>
        <dbReference type="Rhea" id="RHEA-COMP:10136"/>
        <dbReference type="Rhea" id="RHEA-COMP:13846"/>
        <dbReference type="ChEBI" id="CHEBI:30616"/>
        <dbReference type="ChEBI" id="CHEBI:33019"/>
        <dbReference type="ChEBI" id="CHEBI:46858"/>
        <dbReference type="ChEBI" id="CHEBI:83624"/>
        <dbReference type="EC" id="2.7.7.108"/>
    </reaction>
</comment>
<dbReference type="PANTHER" id="PTHR32057:SF14">
    <property type="entry name" value="PROTEIN ADENYLYLTRANSFERASE SELO, MITOCHONDRIAL"/>
    <property type="match status" value="1"/>
</dbReference>
<feature type="binding site" evidence="8">
    <location>
        <position position="263"/>
    </location>
    <ligand>
        <name>Mg(2+)</name>
        <dbReference type="ChEBI" id="CHEBI:18420"/>
    </ligand>
</feature>
<feature type="binding site" evidence="8">
    <location>
        <position position="127"/>
    </location>
    <ligand>
        <name>ATP</name>
        <dbReference type="ChEBI" id="CHEBI:30616"/>
    </ligand>
</feature>
<feature type="binding site" evidence="8">
    <location>
        <position position="126"/>
    </location>
    <ligand>
        <name>ATP</name>
        <dbReference type="ChEBI" id="CHEBI:30616"/>
    </ligand>
</feature>
<dbReference type="Proteomes" id="UP000600565">
    <property type="component" value="Unassembled WGS sequence"/>
</dbReference>
<feature type="binding site" evidence="8">
    <location>
        <position position="177"/>
    </location>
    <ligand>
        <name>ATP</name>
        <dbReference type="ChEBI" id="CHEBI:30616"/>
    </ligand>
</feature>
<feature type="binding site" evidence="8">
    <location>
        <position position="184"/>
    </location>
    <ligand>
        <name>ATP</name>
        <dbReference type="ChEBI" id="CHEBI:30616"/>
    </ligand>
</feature>
<comment type="catalytic activity">
    <reaction evidence="8">
        <text>L-seryl-[protein] + UTP = O-(5'-uridylyl)-L-seryl-[protein] + diphosphate</text>
        <dbReference type="Rhea" id="RHEA:64604"/>
        <dbReference type="Rhea" id="RHEA-COMP:9863"/>
        <dbReference type="Rhea" id="RHEA-COMP:16635"/>
        <dbReference type="ChEBI" id="CHEBI:29999"/>
        <dbReference type="ChEBI" id="CHEBI:33019"/>
        <dbReference type="ChEBI" id="CHEBI:46398"/>
        <dbReference type="ChEBI" id="CHEBI:156051"/>
    </reaction>
</comment>
<comment type="catalytic activity">
    <reaction evidence="8">
        <text>L-tyrosyl-[protein] + UTP = O-(5'-uridylyl)-L-tyrosyl-[protein] + diphosphate</text>
        <dbReference type="Rhea" id="RHEA:83887"/>
        <dbReference type="Rhea" id="RHEA-COMP:10136"/>
        <dbReference type="Rhea" id="RHEA-COMP:20238"/>
        <dbReference type="ChEBI" id="CHEBI:33019"/>
        <dbReference type="ChEBI" id="CHEBI:46398"/>
        <dbReference type="ChEBI" id="CHEBI:46858"/>
        <dbReference type="ChEBI" id="CHEBI:90602"/>
    </reaction>
</comment>
<keyword evidence="4 8" id="KW-0479">Metal-binding</keyword>
<dbReference type="Pfam" id="PF02696">
    <property type="entry name" value="SelO"/>
    <property type="match status" value="1"/>
</dbReference>
<evidence type="ECO:0000256" key="7">
    <source>
        <dbReference type="ARBA" id="ARBA00022842"/>
    </source>
</evidence>
<evidence type="ECO:0000256" key="4">
    <source>
        <dbReference type="ARBA" id="ARBA00022723"/>
    </source>
</evidence>
<dbReference type="PANTHER" id="PTHR32057">
    <property type="entry name" value="PROTEIN ADENYLYLTRANSFERASE SELO, MITOCHONDRIAL"/>
    <property type="match status" value="1"/>
</dbReference>
<proteinExistence type="inferred from homology"/>
<evidence type="ECO:0000256" key="3">
    <source>
        <dbReference type="ARBA" id="ARBA00022695"/>
    </source>
</evidence>
<keyword evidence="3 8" id="KW-0548">Nucleotidyltransferase</keyword>